<dbReference type="InterPro" id="IPR003615">
    <property type="entry name" value="HNH_nuc"/>
</dbReference>
<evidence type="ECO:0000313" key="4">
    <source>
        <dbReference type="Proteomes" id="UP001287356"/>
    </source>
</evidence>
<dbReference type="Pfam" id="PF13391">
    <property type="entry name" value="HNH_2"/>
    <property type="match status" value="1"/>
</dbReference>
<organism evidence="3 4">
    <name type="scientific">Lasiosphaeria ovina</name>
    <dbReference type="NCBI Taxonomy" id="92902"/>
    <lineage>
        <taxon>Eukaryota</taxon>
        <taxon>Fungi</taxon>
        <taxon>Dikarya</taxon>
        <taxon>Ascomycota</taxon>
        <taxon>Pezizomycotina</taxon>
        <taxon>Sordariomycetes</taxon>
        <taxon>Sordariomycetidae</taxon>
        <taxon>Sordariales</taxon>
        <taxon>Lasiosphaeriaceae</taxon>
        <taxon>Lasiosphaeria</taxon>
    </lineage>
</organism>
<dbReference type="Proteomes" id="UP001287356">
    <property type="component" value="Unassembled WGS sequence"/>
</dbReference>
<feature type="compositionally biased region" description="Low complexity" evidence="1">
    <location>
        <begin position="485"/>
        <end position="499"/>
    </location>
</feature>
<gene>
    <name evidence="3" type="ORF">B0T24DRAFT_635758</name>
</gene>
<feature type="compositionally biased region" description="Basic residues" evidence="1">
    <location>
        <begin position="386"/>
        <end position="397"/>
    </location>
</feature>
<feature type="compositionally biased region" description="Basic and acidic residues" evidence="1">
    <location>
        <begin position="421"/>
        <end position="434"/>
    </location>
</feature>
<feature type="compositionally biased region" description="Polar residues" evidence="1">
    <location>
        <begin position="457"/>
        <end position="484"/>
    </location>
</feature>
<accession>A0AAE0K113</accession>
<evidence type="ECO:0000259" key="2">
    <source>
        <dbReference type="Pfam" id="PF13391"/>
    </source>
</evidence>
<dbReference type="EMBL" id="JAULSN010000007">
    <property type="protein sequence ID" value="KAK3367396.1"/>
    <property type="molecule type" value="Genomic_DNA"/>
</dbReference>
<evidence type="ECO:0000313" key="3">
    <source>
        <dbReference type="EMBL" id="KAK3367396.1"/>
    </source>
</evidence>
<feature type="domain" description="HNH nuclease" evidence="2">
    <location>
        <begin position="216"/>
        <end position="282"/>
    </location>
</feature>
<proteinExistence type="predicted"/>
<comment type="caution">
    <text evidence="3">The sequence shown here is derived from an EMBL/GenBank/DDBJ whole genome shotgun (WGS) entry which is preliminary data.</text>
</comment>
<protein>
    <recommendedName>
        <fullName evidence="2">HNH nuclease domain-containing protein</fullName>
    </recommendedName>
</protein>
<keyword evidence="4" id="KW-1185">Reference proteome</keyword>
<name>A0AAE0K113_9PEZI</name>
<evidence type="ECO:0000256" key="1">
    <source>
        <dbReference type="SAM" id="MobiDB-lite"/>
    </source>
</evidence>
<feature type="compositionally biased region" description="Basic and acidic residues" evidence="1">
    <location>
        <begin position="505"/>
        <end position="515"/>
    </location>
</feature>
<feature type="region of interest" description="Disordered" evidence="1">
    <location>
        <begin position="383"/>
        <end position="515"/>
    </location>
</feature>
<reference evidence="3" key="1">
    <citation type="journal article" date="2023" name="Mol. Phylogenet. Evol.">
        <title>Genome-scale phylogeny and comparative genomics of the fungal order Sordariales.</title>
        <authorList>
            <person name="Hensen N."/>
            <person name="Bonometti L."/>
            <person name="Westerberg I."/>
            <person name="Brannstrom I.O."/>
            <person name="Guillou S."/>
            <person name="Cros-Aarteil S."/>
            <person name="Calhoun S."/>
            <person name="Haridas S."/>
            <person name="Kuo A."/>
            <person name="Mondo S."/>
            <person name="Pangilinan J."/>
            <person name="Riley R."/>
            <person name="LaButti K."/>
            <person name="Andreopoulos B."/>
            <person name="Lipzen A."/>
            <person name="Chen C."/>
            <person name="Yan M."/>
            <person name="Daum C."/>
            <person name="Ng V."/>
            <person name="Clum A."/>
            <person name="Steindorff A."/>
            <person name="Ohm R.A."/>
            <person name="Martin F."/>
            <person name="Silar P."/>
            <person name="Natvig D.O."/>
            <person name="Lalanne C."/>
            <person name="Gautier V."/>
            <person name="Ament-Velasquez S.L."/>
            <person name="Kruys A."/>
            <person name="Hutchinson M.I."/>
            <person name="Powell A.J."/>
            <person name="Barry K."/>
            <person name="Miller A.N."/>
            <person name="Grigoriev I.V."/>
            <person name="Debuchy R."/>
            <person name="Gladieux P."/>
            <person name="Hiltunen Thoren M."/>
            <person name="Johannesson H."/>
        </authorList>
    </citation>
    <scope>NUCLEOTIDE SEQUENCE</scope>
    <source>
        <strain evidence="3">CBS 958.72</strain>
    </source>
</reference>
<feature type="compositionally biased region" description="Acidic residues" evidence="1">
    <location>
        <begin position="407"/>
        <end position="418"/>
    </location>
</feature>
<sequence length="652" mass="72575">MGLLIEQPPVEIHKTTNCDEPQQTTTNYGDTLALSWRYNPIAQLLVVHEMAAIPPFTPPAATHAVGTTPRAVRFRHPAYPSSAPNLLVLMAADGDGGLDFDVALTACCIVADADWDDGYLAQASAGNNLQRIDRPQDGLLDGLEYFFCVKERDPLFRYPVIPSFHHWRFPHGSFDENGTPHGNLPPPWKNLRLPEFAPPRPTLKGPAAAMDRDITCRVSGYMDGVEKAHLVPEGERLWFVSNRMDRYCRRPLEVSAINDDKNILVLRKDLHHLFDARRFTFVPKRFGACASEHAQVVTHVLLPSGSPEFVGLYHNRSPQLICGISVECLFARFAWSIFTDEHIPFFQSDLEYTVRLWDKAKGEAEIQTLRGLDVRSSAQVFEATRSHSRSVSPKKRSLPAQGGGGVEDGDGDWPDDGDGTNVKHDHDGWDEPPRGRSRKRRWEAVGRDGEVPGLSPFASTTQSSLASGRGRQISQPQTPKEGNNTAASQASASDTSRSQKAPKRIHVEEPDVESPRRPIPWLFSLTATYSVVFRHLLAFACCLEPRVTLLDATAPALQRDTLVNYGPCGRLLLRLNLLGLSVHQCHVALAYGYVMEQRGVPPLGGWFGLGQWELGWRQMKARRRRGRHVGVKGGLSAMPSRPDDLNKWMPIL</sequence>
<reference evidence="3" key="2">
    <citation type="submission" date="2023-06" db="EMBL/GenBank/DDBJ databases">
        <authorList>
            <consortium name="Lawrence Berkeley National Laboratory"/>
            <person name="Haridas S."/>
            <person name="Hensen N."/>
            <person name="Bonometti L."/>
            <person name="Westerberg I."/>
            <person name="Brannstrom I.O."/>
            <person name="Guillou S."/>
            <person name="Cros-Aarteil S."/>
            <person name="Calhoun S."/>
            <person name="Kuo A."/>
            <person name="Mondo S."/>
            <person name="Pangilinan J."/>
            <person name="Riley R."/>
            <person name="Labutti K."/>
            <person name="Andreopoulos B."/>
            <person name="Lipzen A."/>
            <person name="Chen C."/>
            <person name="Yanf M."/>
            <person name="Daum C."/>
            <person name="Ng V."/>
            <person name="Clum A."/>
            <person name="Steindorff A."/>
            <person name="Ohm R."/>
            <person name="Martin F."/>
            <person name="Silar P."/>
            <person name="Natvig D."/>
            <person name="Lalanne C."/>
            <person name="Gautier V."/>
            <person name="Ament-Velasquez S.L."/>
            <person name="Kruys A."/>
            <person name="Hutchinson M.I."/>
            <person name="Powell A.J."/>
            <person name="Barry K."/>
            <person name="Miller A.N."/>
            <person name="Grigoriev I.V."/>
            <person name="Debuchy R."/>
            <person name="Gladieux P."/>
            <person name="Thoren M.H."/>
            <person name="Johannesson H."/>
        </authorList>
    </citation>
    <scope>NUCLEOTIDE SEQUENCE</scope>
    <source>
        <strain evidence="3">CBS 958.72</strain>
    </source>
</reference>
<dbReference type="AlphaFoldDB" id="A0AAE0K113"/>